<dbReference type="AlphaFoldDB" id="E2C0U4"/>
<keyword evidence="8" id="KW-1185">Reference proteome</keyword>
<feature type="transmembrane region" description="Helical" evidence="6">
    <location>
        <begin position="55"/>
        <end position="74"/>
    </location>
</feature>
<keyword evidence="3 6" id="KW-0812">Transmembrane</keyword>
<dbReference type="InterPro" id="IPR044890">
    <property type="entry name" value="TMEM14_sf"/>
</dbReference>
<proteinExistence type="inferred from homology"/>
<accession>E2C0U4</accession>
<feature type="transmembrane region" description="Helical" evidence="6">
    <location>
        <begin position="81"/>
        <end position="99"/>
    </location>
</feature>
<dbReference type="STRING" id="610380.E2C0U4"/>
<organism evidence="8">
    <name type="scientific">Harpegnathos saltator</name>
    <name type="common">Jerdon's jumping ant</name>
    <dbReference type="NCBI Taxonomy" id="610380"/>
    <lineage>
        <taxon>Eukaryota</taxon>
        <taxon>Metazoa</taxon>
        <taxon>Ecdysozoa</taxon>
        <taxon>Arthropoda</taxon>
        <taxon>Hexapoda</taxon>
        <taxon>Insecta</taxon>
        <taxon>Pterygota</taxon>
        <taxon>Neoptera</taxon>
        <taxon>Endopterygota</taxon>
        <taxon>Hymenoptera</taxon>
        <taxon>Apocrita</taxon>
        <taxon>Aculeata</taxon>
        <taxon>Formicoidea</taxon>
        <taxon>Formicidae</taxon>
        <taxon>Ponerinae</taxon>
        <taxon>Ponerini</taxon>
        <taxon>Harpegnathos</taxon>
    </lineage>
</organism>
<evidence type="ECO:0000256" key="2">
    <source>
        <dbReference type="ARBA" id="ARBA00007590"/>
    </source>
</evidence>
<dbReference type="Gene3D" id="1.10.10.1740">
    <property type="entry name" value="Transmembrane protein 14-like"/>
    <property type="match status" value="1"/>
</dbReference>
<dbReference type="PANTHER" id="PTHR12668:SF43">
    <property type="entry name" value="TRANSMEMBRANE PROTEIN 14 HOMOLOG"/>
    <property type="match status" value="1"/>
</dbReference>
<evidence type="ECO:0000256" key="4">
    <source>
        <dbReference type="ARBA" id="ARBA00022989"/>
    </source>
</evidence>
<keyword evidence="4 6" id="KW-1133">Transmembrane helix</keyword>
<evidence type="ECO:0000256" key="1">
    <source>
        <dbReference type="ARBA" id="ARBA00004370"/>
    </source>
</evidence>
<protein>
    <submittedName>
        <fullName evidence="7">Transmembrane protein 14C</fullName>
    </submittedName>
</protein>
<dbReference type="FunCoup" id="E2C0U4">
    <property type="interactions" value="604"/>
</dbReference>
<dbReference type="GO" id="GO:0070453">
    <property type="term" value="P:regulation of heme biosynthetic process"/>
    <property type="evidence" value="ECO:0007669"/>
    <property type="project" value="TreeGrafter"/>
</dbReference>
<evidence type="ECO:0000256" key="5">
    <source>
        <dbReference type="ARBA" id="ARBA00023136"/>
    </source>
</evidence>
<dbReference type="InParanoid" id="E2C0U4"/>
<evidence type="ECO:0000313" key="8">
    <source>
        <dbReference type="Proteomes" id="UP000008237"/>
    </source>
</evidence>
<dbReference type="EMBL" id="GL451850">
    <property type="protein sequence ID" value="EFN78380.1"/>
    <property type="molecule type" value="Genomic_DNA"/>
</dbReference>
<sequence length="135" mass="14662">MTIDIPAFAYAAAVAGGGILGYVKSNSIPSLGAGLLFGSVLGYGAYQTSQDPTNVAIFLGTSTVLGSLMGYRYYNTGKIMPAGMIATLRYLLLLMLYVLCLYKFILMYINVEIIFSAIMIIRTVTRYFSPPLKTE</sequence>
<dbReference type="Pfam" id="PF03647">
    <property type="entry name" value="Tmemb_14"/>
    <property type="match status" value="1"/>
</dbReference>
<name>E2C0U4_HARSA</name>
<dbReference type="GO" id="GO:0031966">
    <property type="term" value="C:mitochondrial membrane"/>
    <property type="evidence" value="ECO:0007669"/>
    <property type="project" value="TreeGrafter"/>
</dbReference>
<dbReference type="Proteomes" id="UP000008237">
    <property type="component" value="Unassembled WGS sequence"/>
</dbReference>
<evidence type="ECO:0000256" key="6">
    <source>
        <dbReference type="SAM" id="Phobius"/>
    </source>
</evidence>
<dbReference type="PANTHER" id="PTHR12668">
    <property type="entry name" value="TRANSMEMBRANE PROTEIN 14, 15"/>
    <property type="match status" value="1"/>
</dbReference>
<evidence type="ECO:0000313" key="7">
    <source>
        <dbReference type="EMBL" id="EFN78380.1"/>
    </source>
</evidence>
<dbReference type="OMA" id="NMSVDWI"/>
<feature type="transmembrane region" description="Helical" evidence="6">
    <location>
        <begin position="30"/>
        <end position="49"/>
    </location>
</feature>
<evidence type="ECO:0000256" key="3">
    <source>
        <dbReference type="ARBA" id="ARBA00022692"/>
    </source>
</evidence>
<feature type="transmembrane region" description="Helical" evidence="6">
    <location>
        <begin position="6"/>
        <end position="23"/>
    </location>
</feature>
<gene>
    <name evidence="7" type="ORF">EAI_13649</name>
</gene>
<dbReference type="InterPro" id="IPR005349">
    <property type="entry name" value="TMEM14"/>
</dbReference>
<keyword evidence="5 6" id="KW-0472">Membrane</keyword>
<comment type="similarity">
    <text evidence="2">Belongs to the TMEM14 family.</text>
</comment>
<reference evidence="7 8" key="1">
    <citation type="journal article" date="2010" name="Science">
        <title>Genomic comparison of the ants Camponotus floridanus and Harpegnathos saltator.</title>
        <authorList>
            <person name="Bonasio R."/>
            <person name="Zhang G."/>
            <person name="Ye C."/>
            <person name="Mutti N.S."/>
            <person name="Fang X."/>
            <person name="Qin N."/>
            <person name="Donahue G."/>
            <person name="Yang P."/>
            <person name="Li Q."/>
            <person name="Li C."/>
            <person name="Zhang P."/>
            <person name="Huang Z."/>
            <person name="Berger S.L."/>
            <person name="Reinberg D."/>
            <person name="Wang J."/>
            <person name="Liebig J."/>
        </authorList>
    </citation>
    <scope>NUCLEOTIDE SEQUENCE [LARGE SCALE GENOMIC DNA]</scope>
    <source>
        <strain evidence="7 8">R22 G/1</strain>
    </source>
</reference>
<dbReference type="OrthoDB" id="5620at2759"/>
<comment type="subcellular location">
    <subcellularLocation>
        <location evidence="1">Membrane</location>
    </subcellularLocation>
</comment>